<protein>
    <submittedName>
        <fullName evidence="1">Uncharacterized protein</fullName>
    </submittedName>
</protein>
<proteinExistence type="predicted"/>
<organism evidence="1 2">
    <name type="scientific">Amycolatopsis halotolerans</name>
    <dbReference type="NCBI Taxonomy" id="330083"/>
    <lineage>
        <taxon>Bacteria</taxon>
        <taxon>Bacillati</taxon>
        <taxon>Actinomycetota</taxon>
        <taxon>Actinomycetes</taxon>
        <taxon>Pseudonocardiales</taxon>
        <taxon>Pseudonocardiaceae</taxon>
        <taxon>Amycolatopsis</taxon>
    </lineage>
</organism>
<sequence>MTAEAPLAAVRAELRPEFHQFAVGTGDVLTAAHQLSERRSGSGQATSSDTCVLFTLQAGTADVRLTVEVWAEAPAPLPAPTRRFTGALSADGELLQIVSMAPSPNDPALVLPGARDYSVAAYLTEVSRDYDDVFDLDVRTEHWLVRLW</sequence>
<evidence type="ECO:0000313" key="2">
    <source>
        <dbReference type="Proteomes" id="UP001595764"/>
    </source>
</evidence>
<reference evidence="2" key="1">
    <citation type="journal article" date="2019" name="Int. J. Syst. Evol. Microbiol.">
        <title>The Global Catalogue of Microorganisms (GCM) 10K type strain sequencing project: providing services to taxonomists for standard genome sequencing and annotation.</title>
        <authorList>
            <consortium name="The Broad Institute Genomics Platform"/>
            <consortium name="The Broad Institute Genome Sequencing Center for Infectious Disease"/>
            <person name="Wu L."/>
            <person name="Ma J."/>
        </authorList>
    </citation>
    <scope>NUCLEOTIDE SEQUENCE [LARGE SCALE GENOMIC DNA]</scope>
    <source>
        <strain evidence="2">CGMCC 4.7682</strain>
    </source>
</reference>
<dbReference type="RefSeq" id="WP_377872405.1">
    <property type="nucleotide sequence ID" value="NZ_JBHMAY010000038.1"/>
</dbReference>
<accession>A0ABV7QZ70</accession>
<evidence type="ECO:0000313" key="1">
    <source>
        <dbReference type="EMBL" id="MFC3517210.1"/>
    </source>
</evidence>
<gene>
    <name evidence="1" type="ORF">ACFORO_44120</name>
</gene>
<name>A0ABV7QZ70_9PSEU</name>
<comment type="caution">
    <text evidence="1">The sequence shown here is derived from an EMBL/GenBank/DDBJ whole genome shotgun (WGS) entry which is preliminary data.</text>
</comment>
<dbReference type="EMBL" id="JBHRWI010000076">
    <property type="protein sequence ID" value="MFC3517210.1"/>
    <property type="molecule type" value="Genomic_DNA"/>
</dbReference>
<keyword evidence="2" id="KW-1185">Reference proteome</keyword>
<dbReference type="Proteomes" id="UP001595764">
    <property type="component" value="Unassembled WGS sequence"/>
</dbReference>